<dbReference type="PROSITE" id="PS01124">
    <property type="entry name" value="HTH_ARAC_FAMILY_2"/>
    <property type="match status" value="1"/>
</dbReference>
<evidence type="ECO:0000313" key="7">
    <source>
        <dbReference type="EMBL" id="RBW69817.1"/>
    </source>
</evidence>
<dbReference type="InterPro" id="IPR001789">
    <property type="entry name" value="Sig_transdc_resp-reg_receiver"/>
</dbReference>
<dbReference type="InterPro" id="IPR020449">
    <property type="entry name" value="Tscrpt_reg_AraC-type_HTH"/>
</dbReference>
<sequence>MYRILIVDDEKDERNVIRFLLNKYHFELDIIEATNGKEAMSLLEMQSADILFTDVKMPFIDGMELAAKARDLYPDIQIIFFSGHDDFDFVKKALSLRAVNYILKPVKPVEFQSTISSVLQNIINCEKEKEQKEANTAFLRTHILYRLINKTPIDILRNEYPSINFSFLSGYSRLILMQFEEPFFDRLPQEEDTLFFYEQLKEIIPNDPCSFINLNQFQILLLFKTAGRTLESYIQIATKIQKQVYSEYGINCYMSVSSELSTPSEIPELYDKLEQYLEDRFFYSDTYIYPINTSESESKEYLEQDEHLLQAIQTAIQYVDTFTFRYNMNILFQKYHKKQEISHVYVRFLFSKLLQMLCENLPGYNKTSINNRIEAIYSCQHFSEIKDILIYIQDEVIKKLKEEEQSPKHVIHIVQQYINEHYGEDLSLDLLAEKVYLSPGYLSELFSQETGSGINKYIKNLRMERAQVLLHDTNMKVNDICKNVGYHNPSYFCRSFREHFGSSPEKYRQMQRK</sequence>
<feature type="modified residue" description="4-aspartylphosphate" evidence="4">
    <location>
        <position position="54"/>
    </location>
</feature>
<dbReference type="SMART" id="SM00342">
    <property type="entry name" value="HTH_ARAC"/>
    <property type="match status" value="1"/>
</dbReference>
<accession>A0A366XV90</accession>
<evidence type="ECO:0000256" key="2">
    <source>
        <dbReference type="ARBA" id="ARBA00023125"/>
    </source>
</evidence>
<dbReference type="Pfam" id="PF12833">
    <property type="entry name" value="HTH_18"/>
    <property type="match status" value="1"/>
</dbReference>
<dbReference type="PANTHER" id="PTHR43280:SF10">
    <property type="entry name" value="REGULATORY PROTEIN POCR"/>
    <property type="match status" value="1"/>
</dbReference>
<keyword evidence="8" id="KW-1185">Reference proteome</keyword>
<protein>
    <recommendedName>
        <fullName evidence="9">DNA-binding response regulator</fullName>
    </recommendedName>
</protein>
<evidence type="ECO:0008006" key="9">
    <source>
        <dbReference type="Google" id="ProtNLM"/>
    </source>
</evidence>
<dbReference type="EMBL" id="QOCW01000008">
    <property type="protein sequence ID" value="RBW69817.1"/>
    <property type="molecule type" value="Genomic_DNA"/>
</dbReference>
<dbReference type="SUPFAM" id="SSF46689">
    <property type="entry name" value="Homeodomain-like"/>
    <property type="match status" value="2"/>
</dbReference>
<evidence type="ECO:0000256" key="3">
    <source>
        <dbReference type="ARBA" id="ARBA00023163"/>
    </source>
</evidence>
<dbReference type="InterPro" id="IPR009057">
    <property type="entry name" value="Homeodomain-like_sf"/>
</dbReference>
<dbReference type="OrthoDB" id="9794370at2"/>
<keyword evidence="4" id="KW-0597">Phosphoprotein</keyword>
<evidence type="ECO:0000313" key="8">
    <source>
        <dbReference type="Proteomes" id="UP000253314"/>
    </source>
</evidence>
<feature type="domain" description="Response regulatory" evidence="6">
    <location>
        <begin position="3"/>
        <end position="119"/>
    </location>
</feature>
<dbReference type="Gene3D" id="1.10.10.60">
    <property type="entry name" value="Homeodomain-like"/>
    <property type="match status" value="2"/>
</dbReference>
<evidence type="ECO:0000256" key="4">
    <source>
        <dbReference type="PROSITE-ProRule" id="PRU00169"/>
    </source>
</evidence>
<dbReference type="RefSeq" id="WP_113805901.1">
    <property type="nucleotide sequence ID" value="NZ_QOCW01000008.1"/>
</dbReference>
<reference evidence="7 8" key="1">
    <citation type="submission" date="2018-07" db="EMBL/GenBank/DDBJ databases">
        <title>Lottiidibacillus patelloidae gen. nov., sp. nov., isolated from the intestinal tract of a marine limpet and the reclassification of B. taeanensis BH030017T, B. algicola KMM 3737T and B. hwajinpoensis SW-72T as genus Lottiidibacillus.</title>
        <authorList>
            <person name="Liu R."/>
            <person name="Huang Z."/>
        </authorList>
    </citation>
    <scope>NUCLEOTIDE SEQUENCE [LARGE SCALE GENOMIC DNA]</scope>
    <source>
        <strain evidence="7 8">BH030017</strain>
    </source>
</reference>
<dbReference type="SUPFAM" id="SSF52172">
    <property type="entry name" value="CheY-like"/>
    <property type="match status" value="1"/>
</dbReference>
<evidence type="ECO:0000259" key="5">
    <source>
        <dbReference type="PROSITE" id="PS01124"/>
    </source>
</evidence>
<dbReference type="GO" id="GO:0000160">
    <property type="term" value="P:phosphorelay signal transduction system"/>
    <property type="evidence" value="ECO:0007669"/>
    <property type="project" value="InterPro"/>
</dbReference>
<organism evidence="7 8">
    <name type="scientific">Bacillus taeanensis</name>
    <dbReference type="NCBI Taxonomy" id="273032"/>
    <lineage>
        <taxon>Bacteria</taxon>
        <taxon>Bacillati</taxon>
        <taxon>Bacillota</taxon>
        <taxon>Bacilli</taxon>
        <taxon>Bacillales</taxon>
        <taxon>Bacillaceae</taxon>
        <taxon>Bacillus</taxon>
    </lineage>
</organism>
<evidence type="ECO:0000259" key="6">
    <source>
        <dbReference type="PROSITE" id="PS50110"/>
    </source>
</evidence>
<dbReference type="InterPro" id="IPR018060">
    <property type="entry name" value="HTH_AraC"/>
</dbReference>
<dbReference type="AlphaFoldDB" id="A0A366XV90"/>
<comment type="caution">
    <text evidence="7">The sequence shown here is derived from an EMBL/GenBank/DDBJ whole genome shotgun (WGS) entry which is preliminary data.</text>
</comment>
<dbReference type="Proteomes" id="UP000253314">
    <property type="component" value="Unassembled WGS sequence"/>
</dbReference>
<dbReference type="CDD" id="cd17536">
    <property type="entry name" value="REC_YesN-like"/>
    <property type="match status" value="1"/>
</dbReference>
<keyword evidence="1" id="KW-0805">Transcription regulation</keyword>
<proteinExistence type="predicted"/>
<dbReference type="PANTHER" id="PTHR43280">
    <property type="entry name" value="ARAC-FAMILY TRANSCRIPTIONAL REGULATOR"/>
    <property type="match status" value="1"/>
</dbReference>
<evidence type="ECO:0000256" key="1">
    <source>
        <dbReference type="ARBA" id="ARBA00023015"/>
    </source>
</evidence>
<dbReference type="GO" id="GO:0003700">
    <property type="term" value="F:DNA-binding transcription factor activity"/>
    <property type="evidence" value="ECO:0007669"/>
    <property type="project" value="InterPro"/>
</dbReference>
<feature type="domain" description="HTH araC/xylS-type" evidence="5">
    <location>
        <begin position="412"/>
        <end position="510"/>
    </location>
</feature>
<dbReference type="Gene3D" id="3.40.50.2300">
    <property type="match status" value="1"/>
</dbReference>
<keyword evidence="3" id="KW-0804">Transcription</keyword>
<dbReference type="InterPro" id="IPR011006">
    <property type="entry name" value="CheY-like_superfamily"/>
</dbReference>
<dbReference type="Pfam" id="PF00072">
    <property type="entry name" value="Response_reg"/>
    <property type="match status" value="1"/>
</dbReference>
<dbReference type="PRINTS" id="PR00032">
    <property type="entry name" value="HTHARAC"/>
</dbReference>
<dbReference type="SMART" id="SM00448">
    <property type="entry name" value="REC"/>
    <property type="match status" value="1"/>
</dbReference>
<dbReference type="GO" id="GO:0043565">
    <property type="term" value="F:sequence-specific DNA binding"/>
    <property type="evidence" value="ECO:0007669"/>
    <property type="project" value="InterPro"/>
</dbReference>
<keyword evidence="2" id="KW-0238">DNA-binding</keyword>
<dbReference type="PROSITE" id="PS50110">
    <property type="entry name" value="RESPONSE_REGULATORY"/>
    <property type="match status" value="1"/>
</dbReference>
<gene>
    <name evidence="7" type="ORF">DS031_09825</name>
</gene>
<name>A0A366XV90_9BACI</name>